<organism evidence="1 2">
    <name type="scientific">Acidithiobacillus ferrianus</name>
    <dbReference type="NCBI Taxonomy" id="2678518"/>
    <lineage>
        <taxon>Bacteria</taxon>
        <taxon>Pseudomonadati</taxon>
        <taxon>Pseudomonadota</taxon>
        <taxon>Acidithiobacillia</taxon>
        <taxon>Acidithiobacillales</taxon>
        <taxon>Acidithiobacillaceae</taxon>
        <taxon>Acidithiobacillus</taxon>
    </lineage>
</organism>
<dbReference type="Proteomes" id="UP000470022">
    <property type="component" value="Chromosome"/>
</dbReference>
<accession>A0ACD5H884</accession>
<evidence type="ECO:0000313" key="2">
    <source>
        <dbReference type="Proteomes" id="UP000470022"/>
    </source>
</evidence>
<gene>
    <name evidence="1" type="ORF">GL267_000695</name>
</gene>
<reference evidence="1" key="1">
    <citation type="submission" date="2023-06" db="EMBL/GenBank/DDBJ databases">
        <title>Complete and circular genome of Acidithiobacillus ferrianus DSM 107098.</title>
        <authorList>
            <person name="Norris P.R."/>
            <person name="Falagan C."/>
            <person name="Moya-Beltran A."/>
            <person name="Castro M."/>
            <person name="Quatrini R."/>
            <person name="Johnson D.B."/>
        </authorList>
    </citation>
    <scope>NUCLEOTIDE SEQUENCE</scope>
    <source>
        <strain evidence="1">MG</strain>
    </source>
</reference>
<name>A0ACD5H884_9PROT</name>
<protein>
    <submittedName>
        <fullName evidence="1">Uncharacterized protein</fullName>
    </submittedName>
</protein>
<keyword evidence="2" id="KW-1185">Reference proteome</keyword>
<sequence>MRAAAGGLHFAARERANALTSAPVTAILPPLIEKPEAGVV</sequence>
<dbReference type="EMBL" id="CP127523">
    <property type="protein sequence ID" value="XRI69238.1"/>
    <property type="molecule type" value="Genomic_DNA"/>
</dbReference>
<evidence type="ECO:0000313" key="1">
    <source>
        <dbReference type="EMBL" id="XRI69238.1"/>
    </source>
</evidence>
<proteinExistence type="predicted"/>